<dbReference type="SMART" id="SM00936">
    <property type="entry name" value="PBP5_C"/>
    <property type="match status" value="1"/>
</dbReference>
<keyword evidence="7 18" id="KW-0732">Signal</keyword>
<protein>
    <recommendedName>
        <fullName evidence="4">serine-type D-Ala-D-Ala carboxypeptidase</fullName>
        <ecNumber evidence="4">3.4.16.4</ecNumber>
    </recommendedName>
</protein>
<comment type="similarity">
    <text evidence="3 15">Belongs to the peptidase S11 family.</text>
</comment>
<evidence type="ECO:0000256" key="15">
    <source>
        <dbReference type="RuleBase" id="RU004016"/>
    </source>
</evidence>
<evidence type="ECO:0000313" key="20">
    <source>
        <dbReference type="EMBL" id="MBB6051678.1"/>
    </source>
</evidence>
<keyword evidence="17" id="KW-1133">Transmembrane helix</keyword>
<dbReference type="RefSeq" id="WP_184199135.1">
    <property type="nucleotide sequence ID" value="NZ_JACHGW010000003.1"/>
</dbReference>
<evidence type="ECO:0000256" key="11">
    <source>
        <dbReference type="ARBA" id="ARBA00023316"/>
    </source>
</evidence>
<dbReference type="InterPro" id="IPR018044">
    <property type="entry name" value="Peptidase_S11"/>
</dbReference>
<evidence type="ECO:0000256" key="6">
    <source>
        <dbReference type="ARBA" id="ARBA00022670"/>
    </source>
</evidence>
<keyword evidence="11" id="KW-0961">Cell wall biogenesis/degradation</keyword>
<dbReference type="SUPFAM" id="SSF56601">
    <property type="entry name" value="beta-lactamase/transpeptidase-like"/>
    <property type="match status" value="1"/>
</dbReference>
<feature type="region of interest" description="Disordered" evidence="16">
    <location>
        <begin position="432"/>
        <end position="461"/>
    </location>
</feature>
<evidence type="ECO:0000256" key="17">
    <source>
        <dbReference type="SAM" id="Phobius"/>
    </source>
</evidence>
<evidence type="ECO:0000256" key="5">
    <source>
        <dbReference type="ARBA" id="ARBA00022645"/>
    </source>
</evidence>
<keyword evidence="21" id="KW-1185">Reference proteome</keyword>
<evidence type="ECO:0000256" key="14">
    <source>
        <dbReference type="PIRSR" id="PIRSR618044-2"/>
    </source>
</evidence>
<dbReference type="UniPathway" id="UPA00219"/>
<dbReference type="PANTHER" id="PTHR21581:SF33">
    <property type="entry name" value="D-ALANYL-D-ALANINE CARBOXYPEPTIDASE DACB"/>
    <property type="match status" value="1"/>
</dbReference>
<comment type="caution">
    <text evidence="20">The sequence shown here is derived from an EMBL/GenBank/DDBJ whole genome shotgun (WGS) entry which is preliminary data.</text>
</comment>
<evidence type="ECO:0000259" key="19">
    <source>
        <dbReference type="SMART" id="SM00936"/>
    </source>
</evidence>
<dbReference type="InterPro" id="IPR012338">
    <property type="entry name" value="Beta-lactam/transpept-like"/>
</dbReference>
<keyword evidence="5 20" id="KW-0121">Carboxypeptidase</keyword>
<comment type="pathway">
    <text evidence="2">Cell wall biogenesis; peptidoglycan biosynthesis.</text>
</comment>
<comment type="function">
    <text evidence="1">Removes C-terminal D-alanyl residues from sugar-peptide cell wall precursors.</text>
</comment>
<dbReference type="GO" id="GO:0009002">
    <property type="term" value="F:serine-type D-Ala-D-Ala carboxypeptidase activity"/>
    <property type="evidence" value="ECO:0007669"/>
    <property type="project" value="UniProtKB-EC"/>
</dbReference>
<feature type="chain" id="PRO_5031200121" description="serine-type D-Ala-D-Ala carboxypeptidase" evidence="18">
    <location>
        <begin position="21"/>
        <end position="461"/>
    </location>
</feature>
<evidence type="ECO:0000256" key="1">
    <source>
        <dbReference type="ARBA" id="ARBA00003217"/>
    </source>
</evidence>
<keyword evidence="8 20" id="KW-0378">Hydrolase</keyword>
<keyword evidence="17" id="KW-0812">Transmembrane</keyword>
<evidence type="ECO:0000256" key="4">
    <source>
        <dbReference type="ARBA" id="ARBA00012448"/>
    </source>
</evidence>
<comment type="catalytic activity">
    <reaction evidence="12">
        <text>Preferential cleavage: (Ac)2-L-Lys-D-Ala-|-D-Ala. Also transpeptidation of peptidyl-alanyl moieties that are N-acyl substituents of D-alanine.</text>
        <dbReference type="EC" id="3.4.16.4"/>
    </reaction>
</comment>
<evidence type="ECO:0000256" key="13">
    <source>
        <dbReference type="PIRSR" id="PIRSR618044-1"/>
    </source>
</evidence>
<keyword evidence="10" id="KW-0573">Peptidoglycan synthesis</keyword>
<dbReference type="Gene3D" id="2.60.410.10">
    <property type="entry name" value="D-Ala-D-Ala carboxypeptidase, C-terminal domain"/>
    <property type="match status" value="1"/>
</dbReference>
<feature type="compositionally biased region" description="Basic residues" evidence="16">
    <location>
        <begin position="433"/>
        <end position="442"/>
    </location>
</feature>
<feature type="binding site" evidence="14">
    <location>
        <position position="258"/>
    </location>
    <ligand>
        <name>substrate</name>
    </ligand>
</feature>
<feature type="active site" description="Acyl-ester intermediate" evidence="13">
    <location>
        <position position="93"/>
    </location>
</feature>
<dbReference type="InterPro" id="IPR012907">
    <property type="entry name" value="Peptidase_S11_C"/>
</dbReference>
<dbReference type="Gene3D" id="3.40.710.10">
    <property type="entry name" value="DD-peptidase/beta-lactamase superfamily"/>
    <property type="match status" value="1"/>
</dbReference>
<evidence type="ECO:0000256" key="12">
    <source>
        <dbReference type="ARBA" id="ARBA00034000"/>
    </source>
</evidence>
<dbReference type="Pfam" id="PF07943">
    <property type="entry name" value="PBP5_C"/>
    <property type="match status" value="1"/>
</dbReference>
<evidence type="ECO:0000256" key="3">
    <source>
        <dbReference type="ARBA" id="ARBA00007164"/>
    </source>
</evidence>
<sequence length="461" mass="49582">MRHWLLALTVLLLALAPAQARPGRKQGAKPSLAFKTEAEHIALVKAGKLPGYFYKADLGKAPVLSAPSVLLMEYDTGEVLYESGADIKRYPASTTKILTGLLFAENTKPDDIVTCTDPTVVNIEPSSLSIKPGERFRAEQLLYGFLLRSANDGGVVIAEHVAGSVPAFAEKMNTRAAELGATNSHFVNPHGLHNPNHYTTARDLALIARAALQNPRFADAVGTPKRTISRSINFKDLVVASKAKKSFYDVVPGADGVKTGFTNAARHCFVGSATRNGRRLLAVILAAPSNAVGDTVPLIEWGFARFSAKTVAVSGQRTAWVPTRLGAEGRVAATVAETLHITQDRLRPSTIETRVTPTTNTAPIAQGQAVASLTVLRDGKPVTQVPLTATRAVKRSVVQATGRSPWLWVGLLGGGGGLLLLLRQRQLAQERARRARRRRRRAIAPPLTDEPPLPRNTTQPQ</sequence>
<keyword evidence="9" id="KW-0133">Cell shape</keyword>
<evidence type="ECO:0000256" key="9">
    <source>
        <dbReference type="ARBA" id="ARBA00022960"/>
    </source>
</evidence>
<feature type="active site" description="Proton acceptor" evidence="13">
    <location>
        <position position="96"/>
    </location>
</feature>
<evidence type="ECO:0000256" key="18">
    <source>
        <dbReference type="SAM" id="SignalP"/>
    </source>
</evidence>
<gene>
    <name evidence="20" type="ORF">HNQ39_003488</name>
</gene>
<dbReference type="GO" id="GO:0006508">
    <property type="term" value="P:proteolysis"/>
    <property type="evidence" value="ECO:0007669"/>
    <property type="project" value="UniProtKB-KW"/>
</dbReference>
<dbReference type="GO" id="GO:0009252">
    <property type="term" value="P:peptidoglycan biosynthetic process"/>
    <property type="evidence" value="ECO:0007669"/>
    <property type="project" value="UniProtKB-UniPathway"/>
</dbReference>
<evidence type="ECO:0000256" key="7">
    <source>
        <dbReference type="ARBA" id="ARBA00022729"/>
    </source>
</evidence>
<dbReference type="InterPro" id="IPR037167">
    <property type="entry name" value="Peptidase_S11_C_sf"/>
</dbReference>
<evidence type="ECO:0000256" key="16">
    <source>
        <dbReference type="SAM" id="MobiDB-lite"/>
    </source>
</evidence>
<evidence type="ECO:0000256" key="10">
    <source>
        <dbReference type="ARBA" id="ARBA00022984"/>
    </source>
</evidence>
<evidence type="ECO:0000256" key="8">
    <source>
        <dbReference type="ARBA" id="ARBA00022801"/>
    </source>
</evidence>
<dbReference type="EMBL" id="JACHGW010000003">
    <property type="protein sequence ID" value="MBB6051678.1"/>
    <property type="molecule type" value="Genomic_DNA"/>
</dbReference>
<feature type="transmembrane region" description="Helical" evidence="17">
    <location>
        <begin position="405"/>
        <end position="422"/>
    </location>
</feature>
<name>A0A7W9W7H7_ARMRO</name>
<feature type="active site" evidence="13">
    <location>
        <position position="149"/>
    </location>
</feature>
<dbReference type="PRINTS" id="PR00725">
    <property type="entry name" value="DADACBPTASE1"/>
</dbReference>
<dbReference type="InterPro" id="IPR015956">
    <property type="entry name" value="Peniciliin-bd_prot_C_sf"/>
</dbReference>
<feature type="domain" description="Peptidase S11 D-Ala-D-Ala carboxypeptidase A C-terminal" evidence="19">
    <location>
        <begin position="306"/>
        <end position="395"/>
    </location>
</feature>
<dbReference type="Pfam" id="PF00768">
    <property type="entry name" value="Peptidase_S11"/>
    <property type="match status" value="1"/>
</dbReference>
<keyword evidence="6" id="KW-0645">Protease</keyword>
<dbReference type="InterPro" id="IPR001967">
    <property type="entry name" value="Peptidase_S11_N"/>
</dbReference>
<dbReference type="EC" id="3.4.16.4" evidence="4"/>
<accession>A0A7W9W7H7</accession>
<evidence type="ECO:0000313" key="21">
    <source>
        <dbReference type="Proteomes" id="UP000520814"/>
    </source>
</evidence>
<feature type="signal peptide" evidence="18">
    <location>
        <begin position="1"/>
        <end position="20"/>
    </location>
</feature>
<dbReference type="AlphaFoldDB" id="A0A7W9W7H7"/>
<evidence type="ECO:0000256" key="2">
    <source>
        <dbReference type="ARBA" id="ARBA00004752"/>
    </source>
</evidence>
<dbReference type="PANTHER" id="PTHR21581">
    <property type="entry name" value="D-ALANYL-D-ALANINE CARBOXYPEPTIDASE"/>
    <property type="match status" value="1"/>
</dbReference>
<reference evidence="20 21" key="1">
    <citation type="submission" date="2020-08" db="EMBL/GenBank/DDBJ databases">
        <title>Genomic Encyclopedia of Type Strains, Phase IV (KMG-IV): sequencing the most valuable type-strain genomes for metagenomic binning, comparative biology and taxonomic classification.</title>
        <authorList>
            <person name="Goeker M."/>
        </authorList>
    </citation>
    <scope>NUCLEOTIDE SEQUENCE [LARGE SCALE GENOMIC DNA]</scope>
    <source>
        <strain evidence="20 21">DSM 23562</strain>
    </source>
</reference>
<dbReference type="GO" id="GO:0071555">
    <property type="term" value="P:cell wall organization"/>
    <property type="evidence" value="ECO:0007669"/>
    <property type="project" value="UniProtKB-KW"/>
</dbReference>
<proteinExistence type="inferred from homology"/>
<dbReference type="SUPFAM" id="SSF69189">
    <property type="entry name" value="Penicillin-binding protein associated domain"/>
    <property type="match status" value="1"/>
</dbReference>
<keyword evidence="17" id="KW-0472">Membrane</keyword>
<organism evidence="20 21">
    <name type="scientific">Armatimonas rosea</name>
    <dbReference type="NCBI Taxonomy" id="685828"/>
    <lineage>
        <taxon>Bacteria</taxon>
        <taxon>Bacillati</taxon>
        <taxon>Armatimonadota</taxon>
        <taxon>Armatimonadia</taxon>
        <taxon>Armatimonadales</taxon>
        <taxon>Armatimonadaceae</taxon>
        <taxon>Armatimonas</taxon>
    </lineage>
</organism>
<dbReference type="GO" id="GO:0008360">
    <property type="term" value="P:regulation of cell shape"/>
    <property type="evidence" value="ECO:0007669"/>
    <property type="project" value="UniProtKB-KW"/>
</dbReference>
<dbReference type="Proteomes" id="UP000520814">
    <property type="component" value="Unassembled WGS sequence"/>
</dbReference>